<name>A0A7R9R122_9ACAR</name>
<gene>
    <name evidence="3" type="ORF">ONB1V03_LOCUS15085</name>
    <name evidence="4" type="ORF">ONB1V03_LOCUS22494</name>
</gene>
<dbReference type="Proteomes" id="UP000728032">
    <property type="component" value="Unassembled WGS sequence"/>
</dbReference>
<evidence type="ECO:0000259" key="2">
    <source>
        <dbReference type="PROSITE" id="PS50888"/>
    </source>
</evidence>
<evidence type="ECO:0000313" key="4">
    <source>
        <dbReference type="EMBL" id="CAD7665941.1"/>
    </source>
</evidence>
<dbReference type="InterPro" id="IPR036638">
    <property type="entry name" value="HLH_DNA-bd_sf"/>
</dbReference>
<dbReference type="AlphaFoldDB" id="A0A7R9R122"/>
<proteinExistence type="predicted"/>
<sequence length="58" mass="6699">MSDNTYDGSGSDGQPLEDFRVSAPKKSRGDDLKRRAHNGIEKRRKDKINYWIYKLADV</sequence>
<dbReference type="EMBL" id="OC929876">
    <property type="protein sequence ID" value="CAD7658464.1"/>
    <property type="molecule type" value="Genomic_DNA"/>
</dbReference>
<feature type="non-terminal residue" evidence="4">
    <location>
        <position position="1"/>
    </location>
</feature>
<organism evidence="4">
    <name type="scientific">Oppiella nova</name>
    <dbReference type="NCBI Taxonomy" id="334625"/>
    <lineage>
        <taxon>Eukaryota</taxon>
        <taxon>Metazoa</taxon>
        <taxon>Ecdysozoa</taxon>
        <taxon>Arthropoda</taxon>
        <taxon>Chelicerata</taxon>
        <taxon>Arachnida</taxon>
        <taxon>Acari</taxon>
        <taxon>Acariformes</taxon>
        <taxon>Sarcoptiformes</taxon>
        <taxon>Oribatida</taxon>
        <taxon>Brachypylina</taxon>
        <taxon>Oppioidea</taxon>
        <taxon>Oppiidae</taxon>
        <taxon>Oppiella</taxon>
    </lineage>
</organism>
<reference evidence="4" key="1">
    <citation type="submission" date="2020-11" db="EMBL/GenBank/DDBJ databases">
        <authorList>
            <person name="Tran Van P."/>
        </authorList>
    </citation>
    <scope>NUCLEOTIDE SEQUENCE</scope>
</reference>
<dbReference type="Gene3D" id="4.10.280.10">
    <property type="entry name" value="Helix-loop-helix DNA-binding domain"/>
    <property type="match status" value="1"/>
</dbReference>
<accession>A0A7R9R122</accession>
<dbReference type="OrthoDB" id="690068at2759"/>
<feature type="domain" description="BHLH" evidence="2">
    <location>
        <begin position="32"/>
        <end position="58"/>
    </location>
</feature>
<evidence type="ECO:0000256" key="1">
    <source>
        <dbReference type="SAM" id="MobiDB-lite"/>
    </source>
</evidence>
<dbReference type="PROSITE" id="PS50888">
    <property type="entry name" value="BHLH"/>
    <property type="match status" value="1"/>
</dbReference>
<dbReference type="EMBL" id="CAJPVJ010015051">
    <property type="protein sequence ID" value="CAG2175650.1"/>
    <property type="molecule type" value="Genomic_DNA"/>
</dbReference>
<feature type="region of interest" description="Disordered" evidence="1">
    <location>
        <begin position="1"/>
        <end position="39"/>
    </location>
</feature>
<feature type="compositionally biased region" description="Basic and acidic residues" evidence="1">
    <location>
        <begin position="27"/>
        <end position="39"/>
    </location>
</feature>
<keyword evidence="5" id="KW-1185">Reference proteome</keyword>
<protein>
    <recommendedName>
        <fullName evidence="2">BHLH domain-containing protein</fullName>
    </recommendedName>
</protein>
<dbReference type="EMBL" id="OC965476">
    <property type="protein sequence ID" value="CAD7665941.1"/>
    <property type="molecule type" value="Genomic_DNA"/>
</dbReference>
<evidence type="ECO:0000313" key="5">
    <source>
        <dbReference type="Proteomes" id="UP000728032"/>
    </source>
</evidence>
<dbReference type="SUPFAM" id="SSF47459">
    <property type="entry name" value="HLH, helix-loop-helix DNA-binding domain"/>
    <property type="match status" value="1"/>
</dbReference>
<dbReference type="InterPro" id="IPR011598">
    <property type="entry name" value="bHLH_dom"/>
</dbReference>
<dbReference type="GO" id="GO:0046983">
    <property type="term" value="F:protein dimerization activity"/>
    <property type="evidence" value="ECO:0007669"/>
    <property type="project" value="InterPro"/>
</dbReference>
<dbReference type="EMBL" id="CAJPVJ010050651">
    <property type="protein sequence ID" value="CAG2183073.1"/>
    <property type="molecule type" value="Genomic_DNA"/>
</dbReference>
<evidence type="ECO:0000313" key="3">
    <source>
        <dbReference type="EMBL" id="CAD7658464.1"/>
    </source>
</evidence>